<dbReference type="InterPro" id="IPR026906">
    <property type="entry name" value="LRR_5"/>
</dbReference>
<evidence type="ECO:0000313" key="3">
    <source>
        <dbReference type="Proteomes" id="UP001642484"/>
    </source>
</evidence>
<protein>
    <recommendedName>
        <fullName evidence="1">Ubiquitin-like domain-containing protein</fullName>
    </recommendedName>
</protein>
<dbReference type="Pfam" id="PF13306">
    <property type="entry name" value="LRR_5"/>
    <property type="match status" value="1"/>
</dbReference>
<comment type="caution">
    <text evidence="2">The sequence shown here is derived from an EMBL/GenBank/DDBJ whole genome shotgun (WGS) entry which is preliminary data.</text>
</comment>
<evidence type="ECO:0000259" key="1">
    <source>
        <dbReference type="PROSITE" id="PS50053"/>
    </source>
</evidence>
<reference evidence="2 3" key="1">
    <citation type="submission" date="2024-02" db="EMBL/GenBank/DDBJ databases">
        <authorList>
            <person name="Chen Y."/>
            <person name="Shah S."/>
            <person name="Dougan E. K."/>
            <person name="Thang M."/>
            <person name="Chan C."/>
        </authorList>
    </citation>
    <scope>NUCLEOTIDE SEQUENCE [LARGE SCALE GENOMIC DNA]</scope>
</reference>
<organism evidence="2 3">
    <name type="scientific">Durusdinium trenchii</name>
    <dbReference type="NCBI Taxonomy" id="1381693"/>
    <lineage>
        <taxon>Eukaryota</taxon>
        <taxon>Sar</taxon>
        <taxon>Alveolata</taxon>
        <taxon>Dinophyceae</taxon>
        <taxon>Suessiales</taxon>
        <taxon>Symbiodiniaceae</taxon>
        <taxon>Durusdinium</taxon>
    </lineage>
</organism>
<dbReference type="SUPFAM" id="SSF54236">
    <property type="entry name" value="Ubiquitin-like"/>
    <property type="match status" value="1"/>
</dbReference>
<dbReference type="SUPFAM" id="SSF52058">
    <property type="entry name" value="L domain-like"/>
    <property type="match status" value="1"/>
</dbReference>
<gene>
    <name evidence="2" type="ORF">CCMP2556_LOCUS14189</name>
</gene>
<keyword evidence="3" id="KW-1185">Reference proteome</keyword>
<dbReference type="InterPro" id="IPR000626">
    <property type="entry name" value="Ubiquitin-like_dom"/>
</dbReference>
<dbReference type="EMBL" id="CAXAMN010007213">
    <property type="protein sequence ID" value="CAK9020805.1"/>
    <property type="molecule type" value="Genomic_DNA"/>
</dbReference>
<evidence type="ECO:0000313" key="2">
    <source>
        <dbReference type="EMBL" id="CAK9020805.1"/>
    </source>
</evidence>
<dbReference type="Gene3D" id="3.80.10.10">
    <property type="entry name" value="Ribonuclease Inhibitor"/>
    <property type="match status" value="1"/>
</dbReference>
<dbReference type="InterPro" id="IPR032675">
    <property type="entry name" value="LRR_dom_sf"/>
</dbReference>
<dbReference type="Gene3D" id="3.10.20.90">
    <property type="entry name" value="Phosphatidylinositol 3-kinase Catalytic Subunit, Chain A, domain 1"/>
    <property type="match status" value="1"/>
</dbReference>
<feature type="domain" description="Ubiquitin-like" evidence="1">
    <location>
        <begin position="3"/>
        <end position="79"/>
    </location>
</feature>
<dbReference type="PROSITE" id="PS50053">
    <property type="entry name" value="UBIQUITIN_2"/>
    <property type="match status" value="1"/>
</dbReference>
<dbReference type="InterPro" id="IPR029071">
    <property type="entry name" value="Ubiquitin-like_domsf"/>
</dbReference>
<accession>A0ABP0K211</accession>
<dbReference type="CDD" id="cd17039">
    <property type="entry name" value="Ubl_ubiquitin_like"/>
    <property type="match status" value="1"/>
</dbReference>
<proteinExistence type="predicted"/>
<sequence>MAMRLSALQVNGDMIHFEVTPEMTGRELKWQIRAEQFPDEVTRSTTVVEIIVGDRLLGNDETLADAGIAANTVVSVVFKPNILRCSNKGDIASCREMDSELQVIAEIPSDKTTVSAWAFAECKQLATVTIPDSVTHIGNCAFAHCTSLANLTIPNSVTHIGTGAFMGLQLFGKLDDPKPSDLHWE</sequence>
<dbReference type="Proteomes" id="UP001642484">
    <property type="component" value="Unassembled WGS sequence"/>
</dbReference>
<name>A0ABP0K211_9DINO</name>